<evidence type="ECO:0000256" key="1">
    <source>
        <dbReference type="ARBA" id="ARBA00006484"/>
    </source>
</evidence>
<dbReference type="PANTHER" id="PTHR42879">
    <property type="entry name" value="3-OXOACYL-(ACYL-CARRIER-PROTEIN) REDUCTASE"/>
    <property type="match status" value="1"/>
</dbReference>
<dbReference type="OrthoDB" id="9803333at2"/>
<comment type="similarity">
    <text evidence="1">Belongs to the short-chain dehydrogenases/reductases (SDR) family.</text>
</comment>
<dbReference type="InterPro" id="IPR002347">
    <property type="entry name" value="SDR_fam"/>
</dbReference>
<dbReference type="AlphaFoldDB" id="A0A554S8R3"/>
<comment type="caution">
    <text evidence="2">The sequence shown here is derived from an EMBL/GenBank/DDBJ whole genome shotgun (WGS) entry which is preliminary data.</text>
</comment>
<reference evidence="2 3" key="1">
    <citation type="submission" date="2019-07" db="EMBL/GenBank/DDBJ databases">
        <authorList>
            <person name="Zhao L.H."/>
        </authorList>
    </citation>
    <scope>NUCLEOTIDE SEQUENCE [LARGE SCALE GENOMIC DNA]</scope>
    <source>
        <strain evidence="2 3">Co35</strain>
    </source>
</reference>
<dbReference type="Pfam" id="PF00106">
    <property type="entry name" value="adh_short"/>
    <property type="match status" value="1"/>
</dbReference>
<dbReference type="RefSeq" id="WP_143913337.1">
    <property type="nucleotide sequence ID" value="NZ_VLNT01000007.1"/>
</dbReference>
<dbReference type="EMBL" id="VLNT01000007">
    <property type="protein sequence ID" value="TSD62740.1"/>
    <property type="molecule type" value="Genomic_DNA"/>
</dbReference>
<keyword evidence="3" id="KW-1185">Reference proteome</keyword>
<dbReference type="PANTHER" id="PTHR42879:SF2">
    <property type="entry name" value="3-OXOACYL-[ACYL-CARRIER-PROTEIN] REDUCTASE FABG"/>
    <property type="match status" value="1"/>
</dbReference>
<dbReference type="SUPFAM" id="SSF51735">
    <property type="entry name" value="NAD(P)-binding Rossmann-fold domains"/>
    <property type="match status" value="1"/>
</dbReference>
<evidence type="ECO:0000313" key="3">
    <source>
        <dbReference type="Proteomes" id="UP000316988"/>
    </source>
</evidence>
<organism evidence="2 3">
    <name type="scientific">Aeromicrobium piscarium</name>
    <dbReference type="NCBI Taxonomy" id="2590901"/>
    <lineage>
        <taxon>Bacteria</taxon>
        <taxon>Bacillati</taxon>
        <taxon>Actinomycetota</taxon>
        <taxon>Actinomycetes</taxon>
        <taxon>Propionibacteriales</taxon>
        <taxon>Nocardioidaceae</taxon>
        <taxon>Aeromicrobium</taxon>
    </lineage>
</organism>
<sequence>MGRFDGRTAVVTGGTSGIGRAIALLLGEEGARVYVAGRDEERGTSVAHEVTSRGGDGRFVRTDVADDAPVASLAATAPRTVRSSTASTASMLMTRLG</sequence>
<protein>
    <submittedName>
        <fullName evidence="2">SDR family NAD(P)-dependent oxidoreductase</fullName>
    </submittedName>
</protein>
<evidence type="ECO:0000313" key="2">
    <source>
        <dbReference type="EMBL" id="TSD62740.1"/>
    </source>
</evidence>
<accession>A0A554S8R3</accession>
<proteinExistence type="inferred from homology"/>
<dbReference type="InterPro" id="IPR050259">
    <property type="entry name" value="SDR"/>
</dbReference>
<dbReference type="Gene3D" id="3.40.50.720">
    <property type="entry name" value="NAD(P)-binding Rossmann-like Domain"/>
    <property type="match status" value="1"/>
</dbReference>
<name>A0A554S8R3_9ACTN</name>
<dbReference type="InterPro" id="IPR036291">
    <property type="entry name" value="NAD(P)-bd_dom_sf"/>
</dbReference>
<gene>
    <name evidence="2" type="ORF">FNM00_10180</name>
</gene>
<dbReference type="Proteomes" id="UP000316988">
    <property type="component" value="Unassembled WGS sequence"/>
</dbReference>